<comment type="function">
    <text evidence="10">Low-affinity potassium transport system. Interacts with Trk system potassium uptake protein TrkA.</text>
</comment>
<evidence type="ECO:0000256" key="8">
    <source>
        <dbReference type="ARBA" id="ARBA00023065"/>
    </source>
</evidence>
<feature type="transmembrane region" description="Helical" evidence="12">
    <location>
        <begin position="32"/>
        <end position="52"/>
    </location>
</feature>
<evidence type="ECO:0000256" key="12">
    <source>
        <dbReference type="SAM" id="Phobius"/>
    </source>
</evidence>
<dbReference type="PIRSF" id="PIRSF006247">
    <property type="entry name" value="TrkH"/>
    <property type="match status" value="1"/>
</dbReference>
<feature type="binding site" evidence="11">
    <location>
        <position position="302"/>
    </location>
    <ligand>
        <name>K(+)</name>
        <dbReference type="ChEBI" id="CHEBI:29103"/>
    </ligand>
</feature>
<gene>
    <name evidence="13" type="ORF">SSE37_16293</name>
</gene>
<feature type="binding site" evidence="11">
    <location>
        <position position="210"/>
    </location>
    <ligand>
        <name>K(+)</name>
        <dbReference type="ChEBI" id="CHEBI:29103"/>
    </ligand>
</feature>
<dbReference type="AlphaFoldDB" id="A3K2I0"/>
<feature type="binding site" evidence="11">
    <location>
        <position position="420"/>
    </location>
    <ligand>
        <name>K(+)</name>
        <dbReference type="ChEBI" id="CHEBI:29103"/>
    </ligand>
</feature>
<feature type="transmembrane region" description="Helical" evidence="12">
    <location>
        <begin position="226"/>
        <end position="246"/>
    </location>
</feature>
<evidence type="ECO:0000256" key="5">
    <source>
        <dbReference type="ARBA" id="ARBA00022692"/>
    </source>
</evidence>
<comment type="caution">
    <text evidence="13">The sequence shown here is derived from an EMBL/GenBank/DDBJ whole genome shotgun (WGS) entry which is preliminary data.</text>
</comment>
<feature type="transmembrane region" description="Helical" evidence="12">
    <location>
        <begin position="258"/>
        <end position="276"/>
    </location>
</feature>
<keyword evidence="7 12" id="KW-1133">Transmembrane helix</keyword>
<keyword evidence="10" id="KW-0997">Cell inner membrane</keyword>
<keyword evidence="8 10" id="KW-0406">Ion transport</keyword>
<evidence type="ECO:0000256" key="9">
    <source>
        <dbReference type="ARBA" id="ARBA00023136"/>
    </source>
</evidence>
<feature type="binding site" evidence="11">
    <location>
        <position position="419"/>
    </location>
    <ligand>
        <name>K(+)</name>
        <dbReference type="ChEBI" id="CHEBI:29103"/>
    </ligand>
</feature>
<evidence type="ECO:0000256" key="1">
    <source>
        <dbReference type="ARBA" id="ARBA00004651"/>
    </source>
</evidence>
<dbReference type="EMBL" id="AAYA01000005">
    <property type="protein sequence ID" value="EBA08389.1"/>
    <property type="molecule type" value="Genomic_DNA"/>
</dbReference>
<feature type="transmembrane region" description="Helical" evidence="12">
    <location>
        <begin position="124"/>
        <end position="146"/>
    </location>
</feature>
<evidence type="ECO:0000256" key="6">
    <source>
        <dbReference type="ARBA" id="ARBA00022958"/>
    </source>
</evidence>
<feature type="binding site" evidence="11">
    <location>
        <position position="103"/>
    </location>
    <ligand>
        <name>K(+)</name>
        <dbReference type="ChEBI" id="CHEBI:29103"/>
    </ligand>
</feature>
<dbReference type="PANTHER" id="PTHR32024:SF3">
    <property type="entry name" value="TRK SYSTEM POTASSIUM UPTAKE PROTEIN"/>
    <property type="match status" value="1"/>
</dbReference>
<feature type="transmembrane region" description="Helical" evidence="12">
    <location>
        <begin position="443"/>
        <end position="463"/>
    </location>
</feature>
<keyword evidence="4 10" id="KW-0633">Potassium transport</keyword>
<dbReference type="RefSeq" id="WP_005858274.1">
    <property type="nucleotide sequence ID" value="NZ_AAYA01000005.1"/>
</dbReference>
<evidence type="ECO:0000313" key="13">
    <source>
        <dbReference type="EMBL" id="EBA08389.1"/>
    </source>
</evidence>
<dbReference type="InterPro" id="IPR004772">
    <property type="entry name" value="TrkH"/>
</dbReference>
<feature type="transmembrane region" description="Helical" evidence="12">
    <location>
        <begin position="167"/>
        <end position="189"/>
    </location>
</feature>
<reference evidence="13 14" key="1">
    <citation type="submission" date="2006-06" db="EMBL/GenBank/DDBJ databases">
        <authorList>
            <person name="Moran M.A."/>
            <person name="Ferriera S."/>
            <person name="Johnson J."/>
            <person name="Kravitz S."/>
            <person name="Beeson K."/>
            <person name="Sutton G."/>
            <person name="Rogers Y.-H."/>
            <person name="Friedman R."/>
            <person name="Frazier M."/>
            <person name="Venter J.C."/>
        </authorList>
    </citation>
    <scope>NUCLEOTIDE SEQUENCE [LARGE SCALE GENOMIC DNA]</scope>
    <source>
        <strain evidence="13 14">E-37</strain>
    </source>
</reference>
<dbReference type="Proteomes" id="UP000005713">
    <property type="component" value="Unassembled WGS sequence"/>
</dbReference>
<dbReference type="OrthoDB" id="9810952at2"/>
<evidence type="ECO:0000256" key="7">
    <source>
        <dbReference type="ARBA" id="ARBA00022989"/>
    </source>
</evidence>
<accession>A3K2I0</accession>
<keyword evidence="5 12" id="KW-0812">Transmembrane</keyword>
<dbReference type="GO" id="GO:0005886">
    <property type="term" value="C:plasma membrane"/>
    <property type="evidence" value="ECO:0007669"/>
    <property type="project" value="UniProtKB-SubCell"/>
</dbReference>
<keyword evidence="3 10" id="KW-1003">Cell membrane</keyword>
<sequence length="472" mass="50855">MTLVMLANGLLMMGMAALMALIGLAYPDTRGVFLEAATLVGFAGGLSTLAVANRPRGFRRMHSFLVTGTIWITGATMGAIPLWFWQMAPVDAFFESMSGITTTGSTVMSGLDSTPRGILLWRAILQWLGGIGFIVAGIALLPILRVGGMQLFKTESSEKGDKEMATAARFAGTTLWVYAGLTVTCLAVYHAGGMTAFEALVHALTTLSTGGYSTSDASFGQFEQPFLEWAGTVFMAAGALPFAWYMKGVGRGDFRSEQVRALAVLFFVSISLITAWRVWTSGDPVFEVLRHVAFSVVSVVTTTGFATVDYTTWGPFAATAFLVLTAMGGCSGSTSGGAKMMRWLIVLRVLRIRFQRVRLPHSMDVPRYQGRAIGDDVVTGVMTFFVLYAITVFGLAVVLDLYELDMMTSFSAALTAVANVGPGIGSQIGPSGNFAGLPEGAKWWLSFGMYAGRLEMMTVYVLFTRVFWRELA</sequence>
<feature type="transmembrane region" description="Helical" evidence="12">
    <location>
        <begin position="377"/>
        <end position="399"/>
    </location>
</feature>
<organism evidence="13 14">
    <name type="scientific">Sagittula stellata (strain ATCC 700073 / DSM 11524 / E-37)</name>
    <dbReference type="NCBI Taxonomy" id="388399"/>
    <lineage>
        <taxon>Bacteria</taxon>
        <taxon>Pseudomonadati</taxon>
        <taxon>Pseudomonadota</taxon>
        <taxon>Alphaproteobacteria</taxon>
        <taxon>Rhodobacterales</taxon>
        <taxon>Roseobacteraceae</taxon>
        <taxon>Sagittula</taxon>
    </lineage>
</organism>
<comment type="subcellular location">
    <subcellularLocation>
        <location evidence="10">Cell inner membrane</location>
        <topology evidence="10">Multi-pass membrane protein</topology>
    </subcellularLocation>
    <subcellularLocation>
        <location evidence="1">Cell membrane</location>
        <topology evidence="1">Multi-pass membrane protein</topology>
    </subcellularLocation>
</comment>
<name>A3K2I0_SAGS3</name>
<dbReference type="eggNOG" id="COG0168">
    <property type="taxonomic scope" value="Bacteria"/>
</dbReference>
<keyword evidence="14" id="KW-1185">Reference proteome</keyword>
<evidence type="ECO:0000256" key="2">
    <source>
        <dbReference type="ARBA" id="ARBA00022448"/>
    </source>
</evidence>
<feature type="transmembrane region" description="Helical" evidence="12">
    <location>
        <begin position="64"/>
        <end position="85"/>
    </location>
</feature>
<keyword evidence="11" id="KW-0479">Metal-binding</keyword>
<feature type="transmembrane region" description="Helical" evidence="12">
    <location>
        <begin position="7"/>
        <end position="26"/>
    </location>
</feature>
<evidence type="ECO:0000256" key="3">
    <source>
        <dbReference type="ARBA" id="ARBA00022475"/>
    </source>
</evidence>
<dbReference type="GO" id="GO:0015379">
    <property type="term" value="F:potassium:chloride symporter activity"/>
    <property type="evidence" value="ECO:0007669"/>
    <property type="project" value="InterPro"/>
</dbReference>
<evidence type="ECO:0000313" key="14">
    <source>
        <dbReference type="Proteomes" id="UP000005713"/>
    </source>
</evidence>
<dbReference type="PANTHER" id="PTHR32024">
    <property type="entry name" value="TRK SYSTEM POTASSIUM UPTAKE PROTEIN TRKG-RELATED"/>
    <property type="match status" value="1"/>
</dbReference>
<keyword evidence="2 10" id="KW-0813">Transport</keyword>
<keyword evidence="9 10" id="KW-0472">Membrane</keyword>
<feature type="transmembrane region" description="Helical" evidence="12">
    <location>
        <begin position="313"/>
        <end position="332"/>
    </location>
</feature>
<proteinExistence type="inferred from homology"/>
<dbReference type="GO" id="GO:0046872">
    <property type="term" value="F:metal ion binding"/>
    <property type="evidence" value="ECO:0007669"/>
    <property type="project" value="UniProtKB-KW"/>
</dbReference>
<keyword evidence="6 10" id="KW-0630">Potassium</keyword>
<comment type="similarity">
    <text evidence="10">Belongs to the TrkH potassium transport family.</text>
</comment>
<feature type="binding site" evidence="11">
    <location>
        <position position="102"/>
    </location>
    <ligand>
        <name>K(+)</name>
        <dbReference type="ChEBI" id="CHEBI:29103"/>
    </ligand>
</feature>
<evidence type="ECO:0000256" key="4">
    <source>
        <dbReference type="ARBA" id="ARBA00022538"/>
    </source>
</evidence>
<feature type="binding site" evidence="11">
    <location>
        <position position="303"/>
    </location>
    <ligand>
        <name>K(+)</name>
        <dbReference type="ChEBI" id="CHEBI:29103"/>
    </ligand>
</feature>
<evidence type="ECO:0000256" key="11">
    <source>
        <dbReference type="PIRSR" id="PIRSR006247-1"/>
    </source>
</evidence>
<protein>
    <recommendedName>
        <fullName evidence="10">Trk system potassium uptake protein</fullName>
    </recommendedName>
</protein>
<evidence type="ECO:0000256" key="10">
    <source>
        <dbReference type="PIRNR" id="PIRNR006247"/>
    </source>
</evidence>
<dbReference type="Pfam" id="PF02386">
    <property type="entry name" value="TrkH"/>
    <property type="match status" value="1"/>
</dbReference>
<dbReference type="InterPro" id="IPR003445">
    <property type="entry name" value="Cat_transpt"/>
</dbReference>